<feature type="compositionally biased region" description="Low complexity" evidence="1">
    <location>
        <begin position="359"/>
        <end position="376"/>
    </location>
</feature>
<dbReference type="STRING" id="644358.A0A0C4DT41"/>
<evidence type="ECO:0000313" key="4">
    <source>
        <dbReference type="Proteomes" id="UP000011715"/>
    </source>
</evidence>
<feature type="region of interest" description="Disordered" evidence="1">
    <location>
        <begin position="358"/>
        <end position="389"/>
    </location>
</feature>
<reference evidence="2" key="2">
    <citation type="submission" date="2010-05" db="EMBL/GenBank/DDBJ databases">
        <title>The Genome Sequence of Magnaporthe poae strain ATCC 64411.</title>
        <authorList>
            <consortium name="The Broad Institute Genome Sequencing Platform"/>
            <consortium name="Broad Institute Genome Sequencing Center for Infectious Disease"/>
            <person name="Ma L.-J."/>
            <person name="Dead R."/>
            <person name="Young S."/>
            <person name="Zeng Q."/>
            <person name="Koehrsen M."/>
            <person name="Alvarado L."/>
            <person name="Berlin A."/>
            <person name="Chapman S.B."/>
            <person name="Chen Z."/>
            <person name="Freedman E."/>
            <person name="Gellesch M."/>
            <person name="Goldberg J."/>
            <person name="Griggs A."/>
            <person name="Gujja S."/>
            <person name="Heilman E.R."/>
            <person name="Heiman D."/>
            <person name="Hepburn T."/>
            <person name="Howarth C."/>
            <person name="Jen D."/>
            <person name="Larson L."/>
            <person name="Mehta T."/>
            <person name="Neiman D."/>
            <person name="Pearson M."/>
            <person name="Roberts A."/>
            <person name="Saif S."/>
            <person name="Shea T."/>
            <person name="Shenoy N."/>
            <person name="Sisk P."/>
            <person name="Stolte C."/>
            <person name="Sykes S."/>
            <person name="Walk T."/>
            <person name="White J."/>
            <person name="Yandava C."/>
            <person name="Haas B."/>
            <person name="Nusbaum C."/>
            <person name="Birren B."/>
        </authorList>
    </citation>
    <scope>NUCLEOTIDE SEQUENCE</scope>
    <source>
        <strain evidence="2">ATCC 64411</strain>
    </source>
</reference>
<feature type="region of interest" description="Disordered" evidence="1">
    <location>
        <begin position="300"/>
        <end position="338"/>
    </location>
</feature>
<evidence type="ECO:0000313" key="3">
    <source>
        <dbReference type="EnsemblFungi" id="MAPG_03096T0"/>
    </source>
</evidence>
<dbReference type="EMBL" id="GL876967">
    <property type="protein sequence ID" value="KLU84050.1"/>
    <property type="molecule type" value="Genomic_DNA"/>
</dbReference>
<dbReference type="Proteomes" id="UP000011715">
    <property type="component" value="Unassembled WGS sequence"/>
</dbReference>
<dbReference type="OMA" id="TYLYTRC"/>
<dbReference type="eggNOG" id="ENOG502R9DY">
    <property type="taxonomic scope" value="Eukaryota"/>
</dbReference>
<reference evidence="4" key="1">
    <citation type="submission" date="2010-05" db="EMBL/GenBank/DDBJ databases">
        <title>The genome sequence of Magnaporthe poae strain ATCC 64411.</title>
        <authorList>
            <person name="Ma L.-J."/>
            <person name="Dead R."/>
            <person name="Young S."/>
            <person name="Zeng Q."/>
            <person name="Koehrsen M."/>
            <person name="Alvarado L."/>
            <person name="Berlin A."/>
            <person name="Chapman S.B."/>
            <person name="Chen Z."/>
            <person name="Freedman E."/>
            <person name="Gellesch M."/>
            <person name="Goldberg J."/>
            <person name="Griggs A."/>
            <person name="Gujja S."/>
            <person name="Heilman E.R."/>
            <person name="Heiman D."/>
            <person name="Hepburn T."/>
            <person name="Howarth C."/>
            <person name="Jen D."/>
            <person name="Larson L."/>
            <person name="Mehta T."/>
            <person name="Neiman D."/>
            <person name="Pearson M."/>
            <person name="Roberts A."/>
            <person name="Saif S."/>
            <person name="Shea T."/>
            <person name="Shenoy N."/>
            <person name="Sisk P."/>
            <person name="Stolte C."/>
            <person name="Sykes S."/>
            <person name="Walk T."/>
            <person name="White J."/>
            <person name="Yandava C."/>
            <person name="Haas B."/>
            <person name="Nusbaum C."/>
            <person name="Birren B."/>
        </authorList>
    </citation>
    <scope>NUCLEOTIDE SEQUENCE [LARGE SCALE GENOMIC DNA]</scope>
    <source>
        <strain evidence="4">ATCC 64411 / 73-15</strain>
    </source>
</reference>
<gene>
    <name evidence="2" type="ORF">MAPG_03096</name>
</gene>
<reference evidence="2" key="3">
    <citation type="submission" date="2011-03" db="EMBL/GenBank/DDBJ databases">
        <title>Annotation of Magnaporthe poae ATCC 64411.</title>
        <authorList>
            <person name="Ma L.-J."/>
            <person name="Dead R."/>
            <person name="Young S.K."/>
            <person name="Zeng Q."/>
            <person name="Gargeya S."/>
            <person name="Fitzgerald M."/>
            <person name="Haas B."/>
            <person name="Abouelleil A."/>
            <person name="Alvarado L."/>
            <person name="Arachchi H.M."/>
            <person name="Berlin A."/>
            <person name="Brown A."/>
            <person name="Chapman S.B."/>
            <person name="Chen Z."/>
            <person name="Dunbar C."/>
            <person name="Freedman E."/>
            <person name="Gearin G."/>
            <person name="Gellesch M."/>
            <person name="Goldberg J."/>
            <person name="Griggs A."/>
            <person name="Gujja S."/>
            <person name="Heiman D."/>
            <person name="Howarth C."/>
            <person name="Larson L."/>
            <person name="Lui A."/>
            <person name="MacDonald P.J.P."/>
            <person name="Mehta T."/>
            <person name="Montmayeur A."/>
            <person name="Murphy C."/>
            <person name="Neiman D."/>
            <person name="Pearson M."/>
            <person name="Priest M."/>
            <person name="Roberts A."/>
            <person name="Saif S."/>
            <person name="Shea T."/>
            <person name="Shenoy N."/>
            <person name="Sisk P."/>
            <person name="Stolte C."/>
            <person name="Sykes S."/>
            <person name="Yandava C."/>
            <person name="Wortman J."/>
            <person name="Nusbaum C."/>
            <person name="Birren B."/>
        </authorList>
    </citation>
    <scope>NUCLEOTIDE SEQUENCE</scope>
    <source>
        <strain evidence="2">ATCC 64411</strain>
    </source>
</reference>
<dbReference type="OrthoDB" id="1022638at2759"/>
<reference evidence="3" key="4">
    <citation type="journal article" date="2015" name="G3 (Bethesda)">
        <title>Genome sequences of three phytopathogenic species of the Magnaporthaceae family of fungi.</title>
        <authorList>
            <person name="Okagaki L.H."/>
            <person name="Nunes C.C."/>
            <person name="Sailsbery J."/>
            <person name="Clay B."/>
            <person name="Brown D."/>
            <person name="John T."/>
            <person name="Oh Y."/>
            <person name="Young N."/>
            <person name="Fitzgerald M."/>
            <person name="Haas B.J."/>
            <person name="Zeng Q."/>
            <person name="Young S."/>
            <person name="Adiconis X."/>
            <person name="Fan L."/>
            <person name="Levin J.Z."/>
            <person name="Mitchell T.K."/>
            <person name="Okubara P.A."/>
            <person name="Farman M.L."/>
            <person name="Kohn L.M."/>
            <person name="Birren B."/>
            <person name="Ma L.-J."/>
            <person name="Dean R.A."/>
        </authorList>
    </citation>
    <scope>NUCLEOTIDE SEQUENCE</scope>
    <source>
        <strain evidence="3">ATCC 64411 / 73-15</strain>
    </source>
</reference>
<keyword evidence="4" id="KW-1185">Reference proteome</keyword>
<reference evidence="3" key="5">
    <citation type="submission" date="2015-06" db="UniProtKB">
        <authorList>
            <consortium name="EnsemblFungi"/>
        </authorList>
    </citation>
    <scope>IDENTIFICATION</scope>
    <source>
        <strain evidence="3">ATCC 64411</strain>
    </source>
</reference>
<proteinExistence type="predicted"/>
<evidence type="ECO:0000313" key="2">
    <source>
        <dbReference type="EMBL" id="KLU84050.1"/>
    </source>
</evidence>
<protein>
    <recommendedName>
        <fullName evidence="5">BTB domain-containing protein</fullName>
    </recommendedName>
</protein>
<dbReference type="VEuPathDB" id="FungiDB:MAPG_03096"/>
<evidence type="ECO:0008006" key="5">
    <source>
        <dbReference type="Google" id="ProtNLM"/>
    </source>
</evidence>
<dbReference type="EnsemblFungi" id="MAPG_03096T0">
    <property type="protein sequence ID" value="MAPG_03096T0"/>
    <property type="gene ID" value="MAPG_03096"/>
</dbReference>
<feature type="region of interest" description="Disordered" evidence="1">
    <location>
        <begin position="55"/>
        <end position="74"/>
    </location>
</feature>
<dbReference type="EMBL" id="ADBL01000756">
    <property type="status" value="NOT_ANNOTATED_CDS"/>
    <property type="molecule type" value="Genomic_DNA"/>
</dbReference>
<feature type="compositionally biased region" description="Pro residues" evidence="1">
    <location>
        <begin position="57"/>
        <end position="69"/>
    </location>
</feature>
<evidence type="ECO:0000256" key="1">
    <source>
        <dbReference type="SAM" id="MobiDB-lite"/>
    </source>
</evidence>
<accession>A0A0C4DT41</accession>
<organism evidence="3 4">
    <name type="scientific">Magnaporthiopsis poae (strain ATCC 64411 / 73-15)</name>
    <name type="common">Kentucky bluegrass fungus</name>
    <name type="synonym">Magnaporthe poae</name>
    <dbReference type="NCBI Taxonomy" id="644358"/>
    <lineage>
        <taxon>Eukaryota</taxon>
        <taxon>Fungi</taxon>
        <taxon>Dikarya</taxon>
        <taxon>Ascomycota</taxon>
        <taxon>Pezizomycotina</taxon>
        <taxon>Sordariomycetes</taxon>
        <taxon>Sordariomycetidae</taxon>
        <taxon>Magnaporthales</taxon>
        <taxon>Magnaporthaceae</taxon>
        <taxon>Magnaporthiopsis</taxon>
    </lineage>
</organism>
<dbReference type="AlphaFoldDB" id="A0A0C4DT41"/>
<name>A0A0C4DT41_MAGP6</name>
<sequence length="404" mass="43785">MPHRSTQSESDASFGRETIQVLVGPEKKSFTVHKKLLCSTSKFFGESLAAIPTSLLPSPPAARRPPPAACRPAANNRRSGFHDWTLAAAAAAATASATGEGRMRSASCADDLSPASPTRAAALWFSEETPEMFELFVLWLYHRRAFAALVDEAVTSILAAEAESRDSRTASARLHGLHWALVNLHLFAVEVGLPVLQDLAMDAVQDLTLQIKPIGQDDPAVGDRNGIQVDADDSTATQFQVLLSSFPEFCEDYSTHLSRMHTSRANPVVKNPQLRIPTNALRNEERHFGFRMCSFHSHRASVGQGRCPHDRSASNGADIDPWSPVSSESSSEAESDMDSLMSDFDEIVSPVSSQGGFDLLLPSELLPPSKPCSSKPSQPPAAYGAFLGADRKRPDYAGMRRVTE</sequence>